<organism evidence="1 2">
    <name type="scientific">Hydnomerulius pinastri MD-312</name>
    <dbReference type="NCBI Taxonomy" id="994086"/>
    <lineage>
        <taxon>Eukaryota</taxon>
        <taxon>Fungi</taxon>
        <taxon>Dikarya</taxon>
        <taxon>Basidiomycota</taxon>
        <taxon>Agaricomycotina</taxon>
        <taxon>Agaricomycetes</taxon>
        <taxon>Agaricomycetidae</taxon>
        <taxon>Boletales</taxon>
        <taxon>Boletales incertae sedis</taxon>
        <taxon>Leucogyrophana</taxon>
    </lineage>
</organism>
<dbReference type="AlphaFoldDB" id="A0A0C9W849"/>
<dbReference type="HOGENOM" id="CLU_462355_0_0_1"/>
<accession>A0A0C9W849</accession>
<dbReference type="EMBL" id="KN839850">
    <property type="protein sequence ID" value="KIJ63578.1"/>
    <property type="molecule type" value="Genomic_DNA"/>
</dbReference>
<name>A0A0C9W849_9AGAM</name>
<evidence type="ECO:0000313" key="1">
    <source>
        <dbReference type="EMBL" id="KIJ63578.1"/>
    </source>
</evidence>
<protein>
    <submittedName>
        <fullName evidence="1">Uncharacterized protein</fullName>
    </submittedName>
</protein>
<reference evidence="1 2" key="1">
    <citation type="submission" date="2014-04" db="EMBL/GenBank/DDBJ databases">
        <title>Evolutionary Origins and Diversification of the Mycorrhizal Mutualists.</title>
        <authorList>
            <consortium name="DOE Joint Genome Institute"/>
            <consortium name="Mycorrhizal Genomics Consortium"/>
            <person name="Kohler A."/>
            <person name="Kuo A."/>
            <person name="Nagy L.G."/>
            <person name="Floudas D."/>
            <person name="Copeland A."/>
            <person name="Barry K.W."/>
            <person name="Cichocki N."/>
            <person name="Veneault-Fourrey C."/>
            <person name="LaButti K."/>
            <person name="Lindquist E.A."/>
            <person name="Lipzen A."/>
            <person name="Lundell T."/>
            <person name="Morin E."/>
            <person name="Murat C."/>
            <person name="Riley R."/>
            <person name="Ohm R."/>
            <person name="Sun H."/>
            <person name="Tunlid A."/>
            <person name="Henrissat B."/>
            <person name="Grigoriev I.V."/>
            <person name="Hibbett D.S."/>
            <person name="Martin F."/>
        </authorList>
    </citation>
    <scope>NUCLEOTIDE SEQUENCE [LARGE SCALE GENOMIC DNA]</scope>
    <source>
        <strain evidence="1 2">MD-312</strain>
    </source>
</reference>
<keyword evidence="2" id="KW-1185">Reference proteome</keyword>
<dbReference type="OrthoDB" id="2851073at2759"/>
<proteinExistence type="predicted"/>
<dbReference type="Proteomes" id="UP000053820">
    <property type="component" value="Unassembled WGS sequence"/>
</dbReference>
<sequence>MPTADGALWCPRHNEERHKLYTNYKAHHALLNAYPDNPACHDIVNIMACSTFTLLREWNTYLRGKYNLLTRCIEARVYFSERFFGNDMDFGHKTFWEGLVRKRSEVEKLMFHVETRGYQLILKGQNALWVLEREPDSHESGDCSGYDDRTLGTDTSFHSVEGANGDTIEDPLETVLREKAIEFREKIRTRLARYCAPSMSRFHDERLRVIYAYVRRAVYKDPALMFHSQSYDSVMALLSDNDLDLVTMERIWNSIKALCVHDVQAAVDDVLRANEEGDHVVVLGGKVFKDVSGEPWPLHAWGHMMAIHQCYSCLRTTCQTIDEVIDLTRYALFSRTPLSQTCLKYDYGFDGSKELILAGFIPSDIPLSSPRHSIVSTECGLLSAGPVWEETKRNLSLYAGLSLNDPKAQAFVNGCFRHSDLMVMVRKGPEGRVIRSKPVVWTSRKRHARSPSGLANISWEKTTDVTRCKDSILEEAQPSGWGHEKIADCLQVVIVDEGDGNMGDFVRKLVQVWCQVYQVNDKDELYAALEGPYEAAGELEKYTCDHHQVTYNIPIIQKDVLNSYQSLWGTMPPAALVEDPNRFRFSSDSF</sequence>
<evidence type="ECO:0000313" key="2">
    <source>
        <dbReference type="Proteomes" id="UP000053820"/>
    </source>
</evidence>
<gene>
    <name evidence="1" type="ORF">HYDPIDRAFT_29372</name>
</gene>